<dbReference type="InterPro" id="IPR011701">
    <property type="entry name" value="MFS"/>
</dbReference>
<feature type="region of interest" description="Disordered" evidence="3">
    <location>
        <begin position="1"/>
        <end position="89"/>
    </location>
</feature>
<feature type="transmembrane region" description="Helical" evidence="4">
    <location>
        <begin position="97"/>
        <end position="118"/>
    </location>
</feature>
<keyword evidence="4" id="KW-1133">Transmembrane helix</keyword>
<feature type="transmembrane region" description="Helical" evidence="4">
    <location>
        <begin position="229"/>
        <end position="251"/>
    </location>
</feature>
<dbReference type="GO" id="GO:0022857">
    <property type="term" value="F:transmembrane transporter activity"/>
    <property type="evidence" value="ECO:0007669"/>
    <property type="project" value="InterPro"/>
</dbReference>
<evidence type="ECO:0000313" key="6">
    <source>
        <dbReference type="Proteomes" id="UP001201980"/>
    </source>
</evidence>
<dbReference type="InterPro" id="IPR036259">
    <property type="entry name" value="MFS_trans_sf"/>
</dbReference>
<feature type="transmembrane region" description="Helical" evidence="4">
    <location>
        <begin position="337"/>
        <end position="359"/>
    </location>
</feature>
<feature type="transmembrane region" description="Helical" evidence="4">
    <location>
        <begin position="392"/>
        <end position="417"/>
    </location>
</feature>
<evidence type="ECO:0000256" key="2">
    <source>
        <dbReference type="ARBA" id="ARBA00006727"/>
    </source>
</evidence>
<dbReference type="Proteomes" id="UP001201980">
    <property type="component" value="Unassembled WGS sequence"/>
</dbReference>
<dbReference type="PANTHER" id="PTHR11360">
    <property type="entry name" value="MONOCARBOXYLATE TRANSPORTER"/>
    <property type="match status" value="1"/>
</dbReference>
<organism evidence="5 6">
    <name type="scientific">Zalerion maritima</name>
    <dbReference type="NCBI Taxonomy" id="339359"/>
    <lineage>
        <taxon>Eukaryota</taxon>
        <taxon>Fungi</taxon>
        <taxon>Dikarya</taxon>
        <taxon>Ascomycota</taxon>
        <taxon>Pezizomycotina</taxon>
        <taxon>Sordariomycetes</taxon>
        <taxon>Lulworthiomycetidae</taxon>
        <taxon>Lulworthiales</taxon>
        <taxon>Lulworthiaceae</taxon>
        <taxon>Zalerion</taxon>
    </lineage>
</organism>
<evidence type="ECO:0008006" key="7">
    <source>
        <dbReference type="Google" id="ProtNLM"/>
    </source>
</evidence>
<comment type="subcellular location">
    <subcellularLocation>
        <location evidence="1">Membrane</location>
        <topology evidence="1">Multi-pass membrane protein</topology>
    </subcellularLocation>
</comment>
<evidence type="ECO:0000313" key="5">
    <source>
        <dbReference type="EMBL" id="KAJ2906605.1"/>
    </source>
</evidence>
<feature type="transmembrane region" description="Helical" evidence="4">
    <location>
        <begin position="169"/>
        <end position="189"/>
    </location>
</feature>
<keyword evidence="4" id="KW-0472">Membrane</keyword>
<dbReference type="Gene3D" id="1.20.1250.20">
    <property type="entry name" value="MFS general substrate transporter like domains"/>
    <property type="match status" value="1"/>
</dbReference>
<feature type="compositionally biased region" description="Low complexity" evidence="3">
    <location>
        <begin position="77"/>
        <end position="87"/>
    </location>
</feature>
<feature type="transmembrane region" description="Helical" evidence="4">
    <location>
        <begin position="366"/>
        <end position="386"/>
    </location>
</feature>
<dbReference type="SUPFAM" id="SSF103473">
    <property type="entry name" value="MFS general substrate transporter"/>
    <property type="match status" value="1"/>
</dbReference>
<dbReference type="PANTHER" id="PTHR11360:SF130">
    <property type="entry name" value="MAJOR FACILITATOR SUPERFAMILY (MFS) PROFILE DOMAIN-CONTAINING PROTEIN-RELATED"/>
    <property type="match status" value="1"/>
</dbReference>
<comment type="similarity">
    <text evidence="2">Belongs to the major facilitator superfamily. Monocarboxylate porter (TC 2.A.1.13) family.</text>
</comment>
<feature type="compositionally biased region" description="Polar residues" evidence="3">
    <location>
        <begin position="44"/>
        <end position="58"/>
    </location>
</feature>
<dbReference type="Pfam" id="PF07690">
    <property type="entry name" value="MFS_1"/>
    <property type="match status" value="1"/>
</dbReference>
<name>A0AAD5RYZ3_9PEZI</name>
<keyword evidence="4" id="KW-0812">Transmembrane</keyword>
<sequence>MSPPAQSTPEPIHTMFHPEGEITSTRPPGAPQNPISDAEKKNDTPSSGQDSLIILSTRSSDRDGGGDLEQGGANLVTTTTTTSNATSDTHDFPDSGWTAWCAIFGCILINSLAWGYPATYGVYQLHYTETLGLPASTISWPGSMQLFLAFLLCAPAGRLADAGFVRQTVLAGGLLTVLGTVLTADAIRWGYGPIFAVQGVVTGIGLGLVFMPGVSVVTSYWLRHRSLALALSATGTGLGSVVFPATVQYLIPHVGFTWAVRCQALVALVFILLALVLLKPKLKPRRKGPWVEWNAFREVQYSLYTVGAWLIFWAMHFGFFYINVFAKDTLGLSETEAVSLLLIINAMSIPARPIVGYLADHVLGPINTFALFCVVLSMMIFAWIAIHTLPALYVFSVFFGFANGAAQGVFVGSLASLTRDPRKMGTRFGMVCTLVAFATLAGPPTAGAIIDATGGKYIWAQVWGGTGEVGFGGGIVRFNYWINYLGSHGRKDP</sequence>
<feature type="transmembrane region" description="Helical" evidence="4">
    <location>
        <begin position="257"/>
        <end position="278"/>
    </location>
</feature>
<keyword evidence="6" id="KW-1185">Reference proteome</keyword>
<evidence type="ECO:0000256" key="4">
    <source>
        <dbReference type="SAM" id="Phobius"/>
    </source>
</evidence>
<feature type="transmembrane region" description="Helical" evidence="4">
    <location>
        <begin position="195"/>
        <end position="222"/>
    </location>
</feature>
<feature type="transmembrane region" description="Helical" evidence="4">
    <location>
        <begin position="299"/>
        <end position="322"/>
    </location>
</feature>
<evidence type="ECO:0000256" key="1">
    <source>
        <dbReference type="ARBA" id="ARBA00004141"/>
    </source>
</evidence>
<dbReference type="AlphaFoldDB" id="A0AAD5RYZ3"/>
<gene>
    <name evidence="5" type="ORF">MKZ38_000860</name>
</gene>
<proteinExistence type="inferred from homology"/>
<protein>
    <recommendedName>
        <fullName evidence="7">Major facilitator superfamily (MFS) profile domain-containing protein</fullName>
    </recommendedName>
</protein>
<comment type="caution">
    <text evidence="5">The sequence shown here is derived from an EMBL/GenBank/DDBJ whole genome shotgun (WGS) entry which is preliminary data.</text>
</comment>
<dbReference type="GO" id="GO:0016020">
    <property type="term" value="C:membrane"/>
    <property type="evidence" value="ECO:0007669"/>
    <property type="project" value="UniProtKB-SubCell"/>
</dbReference>
<evidence type="ECO:0000256" key="3">
    <source>
        <dbReference type="SAM" id="MobiDB-lite"/>
    </source>
</evidence>
<accession>A0AAD5RYZ3</accession>
<dbReference type="InterPro" id="IPR050327">
    <property type="entry name" value="Proton-linked_MCT"/>
</dbReference>
<reference evidence="5" key="1">
    <citation type="submission" date="2022-07" db="EMBL/GenBank/DDBJ databases">
        <title>Draft genome sequence of Zalerion maritima ATCC 34329, a (micro)plastics degrading marine fungus.</title>
        <authorList>
            <person name="Paco A."/>
            <person name="Goncalves M.F.M."/>
            <person name="Rocha-Santos T.A.P."/>
            <person name="Alves A."/>
        </authorList>
    </citation>
    <scope>NUCLEOTIDE SEQUENCE</scope>
    <source>
        <strain evidence="5">ATCC 34329</strain>
    </source>
</reference>
<dbReference type="EMBL" id="JAKWBI020000011">
    <property type="protein sequence ID" value="KAJ2906605.1"/>
    <property type="molecule type" value="Genomic_DNA"/>
</dbReference>
<feature type="transmembrane region" description="Helical" evidence="4">
    <location>
        <begin position="138"/>
        <end position="157"/>
    </location>
</feature>